<feature type="transmembrane region" description="Helical" evidence="1">
    <location>
        <begin position="287"/>
        <end position="306"/>
    </location>
</feature>
<feature type="transmembrane region" description="Helical" evidence="1">
    <location>
        <begin position="70"/>
        <end position="89"/>
    </location>
</feature>
<keyword evidence="3" id="KW-0012">Acyltransferase</keyword>
<accession>A0ABV8SW09</accession>
<evidence type="ECO:0000256" key="1">
    <source>
        <dbReference type="SAM" id="Phobius"/>
    </source>
</evidence>
<feature type="transmembrane region" description="Helical" evidence="1">
    <location>
        <begin position="40"/>
        <end position="58"/>
    </location>
</feature>
<feature type="transmembrane region" description="Helical" evidence="1">
    <location>
        <begin position="318"/>
        <end position="342"/>
    </location>
</feature>
<evidence type="ECO:0000313" key="3">
    <source>
        <dbReference type="EMBL" id="MFC4310935.1"/>
    </source>
</evidence>
<feature type="transmembrane region" description="Helical" evidence="1">
    <location>
        <begin position="140"/>
        <end position="160"/>
    </location>
</feature>
<dbReference type="InterPro" id="IPR050879">
    <property type="entry name" value="Acyltransferase_3"/>
</dbReference>
<comment type="caution">
    <text evidence="3">The sequence shown here is derived from an EMBL/GenBank/DDBJ whole genome shotgun (WGS) entry which is preliminary data.</text>
</comment>
<name>A0ABV8SW09_9GAMM</name>
<feature type="transmembrane region" description="Helical" evidence="1">
    <location>
        <begin position="348"/>
        <end position="369"/>
    </location>
</feature>
<feature type="domain" description="Acyltransferase 3" evidence="2">
    <location>
        <begin position="36"/>
        <end position="369"/>
    </location>
</feature>
<dbReference type="EMBL" id="JBHSDU010000003">
    <property type="protein sequence ID" value="MFC4310935.1"/>
    <property type="molecule type" value="Genomic_DNA"/>
</dbReference>
<organism evidence="3 4">
    <name type="scientific">Steroidobacter flavus</name>
    <dbReference type="NCBI Taxonomy" id="1842136"/>
    <lineage>
        <taxon>Bacteria</taxon>
        <taxon>Pseudomonadati</taxon>
        <taxon>Pseudomonadota</taxon>
        <taxon>Gammaproteobacteria</taxon>
        <taxon>Steroidobacterales</taxon>
        <taxon>Steroidobacteraceae</taxon>
        <taxon>Steroidobacter</taxon>
    </lineage>
</organism>
<feature type="transmembrane region" description="Helical" evidence="1">
    <location>
        <begin position="208"/>
        <end position="227"/>
    </location>
</feature>
<dbReference type="GO" id="GO:0016746">
    <property type="term" value="F:acyltransferase activity"/>
    <property type="evidence" value="ECO:0007669"/>
    <property type="project" value="UniProtKB-KW"/>
</dbReference>
<feature type="transmembrane region" description="Helical" evidence="1">
    <location>
        <begin position="233"/>
        <end position="253"/>
    </location>
</feature>
<keyword evidence="1" id="KW-0812">Transmembrane</keyword>
<dbReference type="InterPro" id="IPR002656">
    <property type="entry name" value="Acyl_transf_3_dom"/>
</dbReference>
<dbReference type="RefSeq" id="WP_380598845.1">
    <property type="nucleotide sequence ID" value="NZ_JBHSDU010000003.1"/>
</dbReference>
<keyword evidence="4" id="KW-1185">Reference proteome</keyword>
<feature type="transmembrane region" description="Helical" evidence="1">
    <location>
        <begin position="262"/>
        <end position="281"/>
    </location>
</feature>
<protein>
    <submittedName>
        <fullName evidence="3">Acyltransferase family protein</fullName>
        <ecNumber evidence="3">2.3.-.-</ecNumber>
    </submittedName>
</protein>
<gene>
    <name evidence="3" type="ORF">ACFPN2_17700</name>
</gene>
<keyword evidence="1" id="KW-0472">Membrane</keyword>
<dbReference type="Proteomes" id="UP001595904">
    <property type="component" value="Unassembled WGS sequence"/>
</dbReference>
<evidence type="ECO:0000313" key="4">
    <source>
        <dbReference type="Proteomes" id="UP001595904"/>
    </source>
</evidence>
<dbReference type="Pfam" id="PF01757">
    <property type="entry name" value="Acyl_transf_3"/>
    <property type="match status" value="1"/>
</dbReference>
<sequence length="418" mass="45776">MDSASVAQPESLATPVISIDAVKARDSRGTSTSATAFLDTLRFTAANLVLLSHIMVVYFGNKMTYKGRGVAVIILFVLSGFLITRSLLYRAKKPGEHMPAFLADRVARIMTPLVPVVLVIAVLNATVIHTRWSLEGLSTGFVALVGNLFLLFDYPLFQLLELAHVDVWWRIRPYNTAEPFWTVAIEFWIYIAASLLFFCAIRRERIRFGWVLLLAAISIPVVIWNAADGAGKSLSLVWLVGGMAGFLVVYMGVDGPAARSKLLAALIVACGAAALGARIVKHGFDPYDLQTAFLMTVIFFGIFLRLNQAATAWKIPAALARFGASYSYSLYLVHNTVMVIVFEHTHGWPKAAAIALGVILAHLAALLVYHSFEKHHRAVGTYLRPIFARALLSSNGPVAEPQAAFGSSQPQRIADNRY</sequence>
<proteinExistence type="predicted"/>
<evidence type="ECO:0000259" key="2">
    <source>
        <dbReference type="Pfam" id="PF01757"/>
    </source>
</evidence>
<feature type="transmembrane region" description="Helical" evidence="1">
    <location>
        <begin position="109"/>
        <end position="128"/>
    </location>
</feature>
<feature type="transmembrane region" description="Helical" evidence="1">
    <location>
        <begin position="180"/>
        <end position="201"/>
    </location>
</feature>
<dbReference type="EC" id="2.3.-.-" evidence="3"/>
<keyword evidence="1" id="KW-1133">Transmembrane helix</keyword>
<dbReference type="PANTHER" id="PTHR23028">
    <property type="entry name" value="ACETYLTRANSFERASE"/>
    <property type="match status" value="1"/>
</dbReference>
<reference evidence="4" key="1">
    <citation type="journal article" date="2019" name="Int. J. Syst. Evol. Microbiol.">
        <title>The Global Catalogue of Microorganisms (GCM) 10K type strain sequencing project: providing services to taxonomists for standard genome sequencing and annotation.</title>
        <authorList>
            <consortium name="The Broad Institute Genomics Platform"/>
            <consortium name="The Broad Institute Genome Sequencing Center for Infectious Disease"/>
            <person name="Wu L."/>
            <person name="Ma J."/>
        </authorList>
    </citation>
    <scope>NUCLEOTIDE SEQUENCE [LARGE SCALE GENOMIC DNA]</scope>
    <source>
        <strain evidence="4">CGMCC 1.10759</strain>
    </source>
</reference>
<keyword evidence="3" id="KW-0808">Transferase</keyword>